<feature type="compositionally biased region" description="Pro residues" evidence="1">
    <location>
        <begin position="406"/>
        <end position="416"/>
    </location>
</feature>
<feature type="region of interest" description="Disordered" evidence="1">
    <location>
        <begin position="185"/>
        <end position="207"/>
    </location>
</feature>
<name>A0A1Y1Z266_9PLEO</name>
<reference evidence="2 3" key="1">
    <citation type="submission" date="2016-07" db="EMBL/GenBank/DDBJ databases">
        <title>Pervasive Adenine N6-methylation of Active Genes in Fungi.</title>
        <authorList>
            <consortium name="DOE Joint Genome Institute"/>
            <person name="Mondo S.J."/>
            <person name="Dannebaum R.O."/>
            <person name="Kuo R.C."/>
            <person name="Labutti K."/>
            <person name="Haridas S."/>
            <person name="Kuo A."/>
            <person name="Salamov A."/>
            <person name="Ahrendt S.R."/>
            <person name="Lipzen A."/>
            <person name="Sullivan W."/>
            <person name="Andreopoulos W.B."/>
            <person name="Clum A."/>
            <person name="Lindquist E."/>
            <person name="Daum C."/>
            <person name="Ramamoorthy G.K."/>
            <person name="Gryganskyi A."/>
            <person name="Culley D."/>
            <person name="Magnuson J.K."/>
            <person name="James T.Y."/>
            <person name="O'Malley M.A."/>
            <person name="Stajich J.E."/>
            <person name="Spatafora J.W."/>
            <person name="Visel A."/>
            <person name="Grigoriev I.V."/>
        </authorList>
    </citation>
    <scope>NUCLEOTIDE SEQUENCE [LARGE SCALE GENOMIC DNA]</scope>
    <source>
        <strain evidence="2 3">CBS 115471</strain>
    </source>
</reference>
<feature type="region of interest" description="Disordered" evidence="1">
    <location>
        <begin position="46"/>
        <end position="80"/>
    </location>
</feature>
<evidence type="ECO:0000313" key="3">
    <source>
        <dbReference type="Proteomes" id="UP000193144"/>
    </source>
</evidence>
<comment type="caution">
    <text evidence="2">The sequence shown here is derived from an EMBL/GenBank/DDBJ whole genome shotgun (WGS) entry which is preliminary data.</text>
</comment>
<protein>
    <submittedName>
        <fullName evidence="2">Uncharacterized protein</fullName>
    </submittedName>
</protein>
<feature type="region of interest" description="Disordered" evidence="1">
    <location>
        <begin position="111"/>
        <end position="156"/>
    </location>
</feature>
<evidence type="ECO:0000256" key="1">
    <source>
        <dbReference type="SAM" id="MobiDB-lite"/>
    </source>
</evidence>
<dbReference type="STRING" id="1231657.A0A1Y1Z266"/>
<dbReference type="EMBL" id="MCFA01000140">
    <property type="protein sequence ID" value="ORY04017.1"/>
    <property type="molecule type" value="Genomic_DNA"/>
</dbReference>
<dbReference type="AlphaFoldDB" id="A0A1Y1Z266"/>
<evidence type="ECO:0000313" key="2">
    <source>
        <dbReference type="EMBL" id="ORY04017.1"/>
    </source>
</evidence>
<dbReference type="Proteomes" id="UP000193144">
    <property type="component" value="Unassembled WGS sequence"/>
</dbReference>
<feature type="region of interest" description="Disordered" evidence="1">
    <location>
        <begin position="386"/>
        <end position="458"/>
    </location>
</feature>
<gene>
    <name evidence="2" type="ORF">BCR34DRAFT_63799</name>
</gene>
<feature type="compositionally biased region" description="Basic residues" evidence="1">
    <location>
        <begin position="146"/>
        <end position="156"/>
    </location>
</feature>
<sequence>MMETRVLTRQGMRYELPEGVTPQEDLENGRLTHIDVIQEMVFDDDLTPRATSPSKRIPYPDARGQTTLRRGGGVTPTRRPRVSRRVMTAPPGFLGLWSAVSEPLRRATSAWTASHTTANRCRSKSQSLPHSTRHSWNGRPSSRSIISRRKSNRRSVGRLGLKPQAYIWREVPVKNLHNYETLSSALEEDRRKEPPQDGSRARAKFQSKNAGVLQTNIIDFNSRGLPDTPGSFVSTPREMYGFLAITPTPGDSRHRYALQTVSSNKSRSSSLAMTPESHEAWKEHELGPGSALSSRSPVSSVWKHHVYVTGPIRLEDHKVPPMVRKDSIATLEPFIGEFEGSARRASDDAALDGIVSFFRELEMVETSGEDGLDRFWEDCSHSAASPAPLAETAHPPNGPRMRSRPPMSPILLPPPSACRLQDESPTTSCACQVQGERASSRPGRQKLSQLWSSAPSIL</sequence>
<accession>A0A1Y1Z266</accession>
<dbReference type="OrthoDB" id="3786440at2759"/>
<proteinExistence type="predicted"/>
<organism evidence="2 3">
    <name type="scientific">Clohesyomyces aquaticus</name>
    <dbReference type="NCBI Taxonomy" id="1231657"/>
    <lineage>
        <taxon>Eukaryota</taxon>
        <taxon>Fungi</taxon>
        <taxon>Dikarya</taxon>
        <taxon>Ascomycota</taxon>
        <taxon>Pezizomycotina</taxon>
        <taxon>Dothideomycetes</taxon>
        <taxon>Pleosporomycetidae</taxon>
        <taxon>Pleosporales</taxon>
        <taxon>Lindgomycetaceae</taxon>
        <taxon>Clohesyomyces</taxon>
    </lineage>
</organism>
<feature type="compositionally biased region" description="Polar residues" evidence="1">
    <location>
        <begin position="446"/>
        <end position="458"/>
    </location>
</feature>
<keyword evidence="3" id="KW-1185">Reference proteome</keyword>